<protein>
    <submittedName>
        <fullName evidence="1">Uncharacterized protein</fullName>
    </submittedName>
</protein>
<evidence type="ECO:0000313" key="1">
    <source>
        <dbReference type="EMBL" id="KAF2474428.1"/>
    </source>
</evidence>
<proteinExistence type="predicted"/>
<gene>
    <name evidence="1" type="ORF">BDR25DRAFT_392096</name>
</gene>
<dbReference type="EMBL" id="MU003498">
    <property type="protein sequence ID" value="KAF2474428.1"/>
    <property type="molecule type" value="Genomic_DNA"/>
</dbReference>
<evidence type="ECO:0000313" key="2">
    <source>
        <dbReference type="Proteomes" id="UP000799755"/>
    </source>
</evidence>
<dbReference type="Proteomes" id="UP000799755">
    <property type="component" value="Unassembled WGS sequence"/>
</dbReference>
<organism evidence="1 2">
    <name type="scientific">Lindgomyces ingoldianus</name>
    <dbReference type="NCBI Taxonomy" id="673940"/>
    <lineage>
        <taxon>Eukaryota</taxon>
        <taxon>Fungi</taxon>
        <taxon>Dikarya</taxon>
        <taxon>Ascomycota</taxon>
        <taxon>Pezizomycotina</taxon>
        <taxon>Dothideomycetes</taxon>
        <taxon>Pleosporomycetidae</taxon>
        <taxon>Pleosporales</taxon>
        <taxon>Lindgomycetaceae</taxon>
        <taxon>Lindgomyces</taxon>
    </lineage>
</organism>
<comment type="caution">
    <text evidence="1">The sequence shown here is derived from an EMBL/GenBank/DDBJ whole genome shotgun (WGS) entry which is preliminary data.</text>
</comment>
<keyword evidence="2" id="KW-1185">Reference proteome</keyword>
<accession>A0ACB6R6G6</accession>
<name>A0ACB6R6G6_9PLEO</name>
<reference evidence="1" key="1">
    <citation type="journal article" date="2020" name="Stud. Mycol.">
        <title>101 Dothideomycetes genomes: a test case for predicting lifestyles and emergence of pathogens.</title>
        <authorList>
            <person name="Haridas S."/>
            <person name="Albert R."/>
            <person name="Binder M."/>
            <person name="Bloem J."/>
            <person name="Labutti K."/>
            <person name="Salamov A."/>
            <person name="Andreopoulos B."/>
            <person name="Baker S."/>
            <person name="Barry K."/>
            <person name="Bills G."/>
            <person name="Bluhm B."/>
            <person name="Cannon C."/>
            <person name="Castanera R."/>
            <person name="Culley D."/>
            <person name="Daum C."/>
            <person name="Ezra D."/>
            <person name="Gonzalez J."/>
            <person name="Henrissat B."/>
            <person name="Kuo A."/>
            <person name="Liang C."/>
            <person name="Lipzen A."/>
            <person name="Lutzoni F."/>
            <person name="Magnuson J."/>
            <person name="Mondo S."/>
            <person name="Nolan M."/>
            <person name="Ohm R."/>
            <person name="Pangilinan J."/>
            <person name="Park H.-J."/>
            <person name="Ramirez L."/>
            <person name="Alfaro M."/>
            <person name="Sun H."/>
            <person name="Tritt A."/>
            <person name="Yoshinaga Y."/>
            <person name="Zwiers L.-H."/>
            <person name="Turgeon B."/>
            <person name="Goodwin S."/>
            <person name="Spatafora J."/>
            <person name="Crous P."/>
            <person name="Grigoriev I."/>
        </authorList>
    </citation>
    <scope>NUCLEOTIDE SEQUENCE</scope>
    <source>
        <strain evidence="1">ATCC 200398</strain>
    </source>
</reference>
<sequence length="782" mass="86101">MAPNHDIATQALVVALKSPSVGKTTQQVVEVQQSLTQKARLDRYGREKTCAVLAGELSQEVIRLEGGNEYKEGGDYTQRRHLLFPTGTKIGATEVSQSAKPNCGAAHKTQSQQAQSSAPSVLTAFCRGNLQRTLKPSLVNTMHELYRSFRYSLLFTVAVFHVGQAANFKTCIEYLNGRKNDCSGPDLICPQDKSANIKFTYPGCLSHCGSGFELDGIDDIIGRFFLWLVPALILGAHFHFPPLSTRNTLAVCAMLLGNPIGSLSSMLTRLEKFHHGYRQAREHGIAGPEDGDSEDVAADVAAVCVACDELGFNNPLSTILGHITNRSIGGTETLVGSREGNFTPNTAVCIQDTGASTAASEALEPRLKNQEGPIGQRMESIEESAAPRNEMENGNAEWRTSNSTPGNKGLDLDEVLFFAEARHDLISHRRESQIGTTFAIIGLICALAGAFVRVWQNRGNPWSSRTIPMVIMTFHFIAMIQTSAVIGSFTSPFGPLLVLQLLQRRIRDRDLQVGRPSRQSLLFPIDLDPDTIWKGRANLPDSRSNCIPDVELQEWLPAPNLGETNKPLIDKTCENGSELPSCLELPKEWPKTARYLGLNSTFRPLERLNASENKHKSSWREFLYAFGFVTLAWFTAFAHSYFAVGHFGFGCRSLIWTLIYLSWILSFSASYALQSPLVEKWLGISSYESLWRCTVAKDTFVSALIVGAITVTHIGLTSTCFCKSGDIRPPVWQHPIDLLPLTGKQEKLRWVQITVSAIGGLIFISVPKKTRAKEYAFATGSS</sequence>